<evidence type="ECO:0000313" key="3">
    <source>
        <dbReference type="Proteomes" id="UP000651120"/>
    </source>
</evidence>
<dbReference type="OMA" id="YLPERWY"/>
<comment type="caution">
    <text evidence="2">The sequence shown here is derived from an EMBL/GenBank/DDBJ whole genome shotgun (WGS) entry which is preliminary data.</text>
</comment>
<keyword evidence="1" id="KW-0472">Membrane</keyword>
<dbReference type="Proteomes" id="UP000651120">
    <property type="component" value="Unassembled WGS sequence"/>
</dbReference>
<dbReference type="EMBL" id="DUJP01000010">
    <property type="protein sequence ID" value="HII46288.1"/>
    <property type="molecule type" value="Genomic_DNA"/>
</dbReference>
<keyword evidence="1" id="KW-1133">Transmembrane helix</keyword>
<proteinExistence type="predicted"/>
<reference evidence="2" key="1">
    <citation type="journal article" date="2020" name="bioRxiv">
        <title>A rank-normalized archaeal taxonomy based on genome phylogeny resolves widespread incomplete and uneven classifications.</title>
        <authorList>
            <person name="Rinke C."/>
            <person name="Chuvochina M."/>
            <person name="Mussig A.J."/>
            <person name="Chaumeil P.-A."/>
            <person name="Waite D.W."/>
            <person name="Whitman W.B."/>
            <person name="Parks D.H."/>
            <person name="Hugenholtz P."/>
        </authorList>
    </citation>
    <scope>NUCLEOTIDE SEQUENCE</scope>
    <source>
        <strain evidence="2">UBA8839</strain>
    </source>
</reference>
<dbReference type="AlphaFoldDB" id="A0A832WFS5"/>
<dbReference type="SUPFAM" id="SSF53807">
    <property type="entry name" value="Helical backbone' metal receptor"/>
    <property type="match status" value="1"/>
</dbReference>
<name>A0A832WFS5_9CREN</name>
<keyword evidence="1" id="KW-0812">Transmembrane</keyword>
<feature type="transmembrane region" description="Helical" evidence="1">
    <location>
        <begin position="297"/>
        <end position="316"/>
    </location>
</feature>
<dbReference type="GeneID" id="1465089"/>
<dbReference type="RefSeq" id="WP_011007338.1">
    <property type="nucleotide sequence ID" value="NZ_DAIOPL010000025.1"/>
</dbReference>
<evidence type="ECO:0000256" key="1">
    <source>
        <dbReference type="SAM" id="Phobius"/>
    </source>
</evidence>
<accession>A0A832WFS5</accession>
<sequence length="319" mass="34139">MEAGTSGKSLMKASLLALLGAVYLSAATIVVSFPAYDVVLKEAFPAANVVLLTKGVSDPHEYQLTASDVMFLRNLTAGDVLVLSMHAPFELRIAEMAERGEVKARVIDLTKIQLYLTYDGRLTPYASGVNPHDHGVFPPNVFRLVEAVANATGLPPDEGFMSRLKAINSTYCCKFNGKAVALTPAAQYILYWLGFRDVAVLIKDPEVPPTPDDFQKAIQYAAVGAPVLAVVARGEASRIVDQFLQKAREQGIQPRVVVADFSKGYLSTLEYVARQVDSAGSPAASPAPASPSGGYPWLYAVAALLAVLAAVVLLKIKRS</sequence>
<gene>
    <name evidence="2" type="ORF">HA333_02140</name>
</gene>
<evidence type="ECO:0000313" key="2">
    <source>
        <dbReference type="EMBL" id="HII46288.1"/>
    </source>
</evidence>
<dbReference type="CDD" id="cd01145">
    <property type="entry name" value="TroA_c"/>
    <property type="match status" value="1"/>
</dbReference>
<organism evidence="2 3">
    <name type="scientific">Pyrobaculum aerophilum</name>
    <dbReference type="NCBI Taxonomy" id="13773"/>
    <lineage>
        <taxon>Archaea</taxon>
        <taxon>Thermoproteota</taxon>
        <taxon>Thermoprotei</taxon>
        <taxon>Thermoproteales</taxon>
        <taxon>Thermoproteaceae</taxon>
        <taxon>Pyrobaculum</taxon>
    </lineage>
</organism>
<protein>
    <submittedName>
        <fullName evidence="2">ABC transporter substrate-binding protein</fullName>
    </submittedName>
</protein>